<evidence type="ECO:0000256" key="3">
    <source>
        <dbReference type="ARBA" id="ARBA00022737"/>
    </source>
</evidence>
<sequence length="336" mass="35721">MAPAAALLGPLDEKEQIEFDNIRYDDIVECKDVKKLMRLEAYMRKDGYTPTADAAASRLRELNQRSAGEEQEAEPQQARIRAGEEALARSEVSAWAHKQRETDAALAAVGRDGSARDGGVPPVRVPARPGTEAAQAPAAQKQAPAAGKATGIKAVDKPLLSEEEAAQAEANALRRVPALRAKAESLRAAWLAERDAETAAKHRFEVLAWQAACERLAAADAAASAADAAVVAAAAATAETAVQPETGVVVQPEAGAAVQPEAGAEDLDAVRVEGNRHLQATRYGAAEACYARCLAADPRDCRVRLNLAMLLINTERWSEAEAEAGEALRPKRQRID</sequence>
<dbReference type="GO" id="GO:0006626">
    <property type="term" value="P:protein targeting to mitochondrion"/>
    <property type="evidence" value="ECO:0007669"/>
    <property type="project" value="TreeGrafter"/>
</dbReference>
<dbReference type="GO" id="GO:0005829">
    <property type="term" value="C:cytosol"/>
    <property type="evidence" value="ECO:0007669"/>
    <property type="project" value="TreeGrafter"/>
</dbReference>
<dbReference type="Gene3D" id="1.25.40.10">
    <property type="entry name" value="Tetratricopeptide repeat domain"/>
    <property type="match status" value="1"/>
</dbReference>
<name>A0A2J7ZRT6_9CHLO</name>
<feature type="compositionally biased region" description="Low complexity" evidence="5">
    <location>
        <begin position="127"/>
        <end position="149"/>
    </location>
</feature>
<dbReference type="Pfam" id="PF14559">
    <property type="entry name" value="TPR_19"/>
    <property type="match status" value="1"/>
</dbReference>
<evidence type="ECO:0000313" key="6">
    <source>
        <dbReference type="EMBL" id="PNH02984.1"/>
    </source>
</evidence>
<evidence type="ECO:0000256" key="2">
    <source>
        <dbReference type="ARBA" id="ARBA00022490"/>
    </source>
</evidence>
<dbReference type="PANTHER" id="PTHR45984:SF1">
    <property type="entry name" value="SPAG1 AXONEMAL DYNEIN ASSEMBLY FACTOR"/>
    <property type="match status" value="1"/>
</dbReference>
<dbReference type="InterPro" id="IPR011990">
    <property type="entry name" value="TPR-like_helical_dom_sf"/>
</dbReference>
<evidence type="ECO:0000313" key="7">
    <source>
        <dbReference type="Proteomes" id="UP000236333"/>
    </source>
</evidence>
<protein>
    <recommendedName>
        <fullName evidence="8">RNA polymerase II-associated protein 3</fullName>
    </recommendedName>
</protein>
<dbReference type="GO" id="GO:0031072">
    <property type="term" value="F:heat shock protein binding"/>
    <property type="evidence" value="ECO:0007669"/>
    <property type="project" value="TreeGrafter"/>
</dbReference>
<keyword evidence="7" id="KW-1185">Reference proteome</keyword>
<dbReference type="Proteomes" id="UP000236333">
    <property type="component" value="Unassembled WGS sequence"/>
</dbReference>
<dbReference type="GO" id="GO:0005739">
    <property type="term" value="C:mitochondrion"/>
    <property type="evidence" value="ECO:0007669"/>
    <property type="project" value="TreeGrafter"/>
</dbReference>
<evidence type="ECO:0000256" key="5">
    <source>
        <dbReference type="SAM" id="MobiDB-lite"/>
    </source>
</evidence>
<dbReference type="PANTHER" id="PTHR45984">
    <property type="entry name" value="RNA (RNA) POLYMERASE II ASSOCIATED PROTEIN HOMOLOG"/>
    <property type="match status" value="1"/>
</dbReference>
<reference evidence="6 7" key="1">
    <citation type="journal article" date="2017" name="Mol. Biol. Evol.">
        <title>The 4-celled Tetrabaena socialis nuclear genome reveals the essential components for genetic control of cell number at the origin of multicellularity in the volvocine lineage.</title>
        <authorList>
            <person name="Featherston J."/>
            <person name="Arakaki Y."/>
            <person name="Hanschen E.R."/>
            <person name="Ferris P.J."/>
            <person name="Michod R.E."/>
            <person name="Olson B.J.S.C."/>
            <person name="Nozaki H."/>
            <person name="Durand P.M."/>
        </authorList>
    </citation>
    <scope>NUCLEOTIDE SEQUENCE [LARGE SCALE GENOMIC DNA]</scope>
    <source>
        <strain evidence="6 7">NIES-571</strain>
    </source>
</reference>
<dbReference type="OrthoDB" id="629492at2759"/>
<evidence type="ECO:0000256" key="1">
    <source>
        <dbReference type="ARBA" id="ARBA00004496"/>
    </source>
</evidence>
<accession>A0A2J7ZRT6</accession>
<organism evidence="6 7">
    <name type="scientific">Tetrabaena socialis</name>
    <dbReference type="NCBI Taxonomy" id="47790"/>
    <lineage>
        <taxon>Eukaryota</taxon>
        <taxon>Viridiplantae</taxon>
        <taxon>Chlorophyta</taxon>
        <taxon>core chlorophytes</taxon>
        <taxon>Chlorophyceae</taxon>
        <taxon>CS clade</taxon>
        <taxon>Chlamydomonadales</taxon>
        <taxon>Tetrabaenaceae</taxon>
        <taxon>Tetrabaena</taxon>
    </lineage>
</organism>
<evidence type="ECO:0000256" key="4">
    <source>
        <dbReference type="ARBA" id="ARBA00022803"/>
    </source>
</evidence>
<keyword evidence="2" id="KW-0963">Cytoplasm</keyword>
<dbReference type="EMBL" id="PGGS01000566">
    <property type="protein sequence ID" value="PNH02984.1"/>
    <property type="molecule type" value="Genomic_DNA"/>
</dbReference>
<dbReference type="SUPFAM" id="SSF48452">
    <property type="entry name" value="TPR-like"/>
    <property type="match status" value="1"/>
</dbReference>
<dbReference type="InterPro" id="IPR051982">
    <property type="entry name" value="CiliaryAsmbly_MitoImport"/>
</dbReference>
<feature type="region of interest" description="Disordered" evidence="5">
    <location>
        <begin position="127"/>
        <end position="150"/>
    </location>
</feature>
<keyword evidence="3" id="KW-0677">Repeat</keyword>
<keyword evidence="4" id="KW-0802">TPR repeat</keyword>
<comment type="subcellular location">
    <subcellularLocation>
        <location evidence="1">Cytoplasm</location>
    </subcellularLocation>
</comment>
<proteinExistence type="predicted"/>
<comment type="caution">
    <text evidence="6">The sequence shown here is derived from an EMBL/GenBank/DDBJ whole genome shotgun (WGS) entry which is preliminary data.</text>
</comment>
<gene>
    <name evidence="6" type="ORF">TSOC_011001</name>
</gene>
<dbReference type="AlphaFoldDB" id="A0A2J7ZRT6"/>
<evidence type="ECO:0008006" key="8">
    <source>
        <dbReference type="Google" id="ProtNLM"/>
    </source>
</evidence>